<feature type="compositionally biased region" description="Polar residues" evidence="1">
    <location>
        <begin position="43"/>
        <end position="52"/>
    </location>
</feature>
<accession>A0AAN7Y8Y2</accession>
<evidence type="ECO:0008006" key="5">
    <source>
        <dbReference type="Google" id="ProtNLM"/>
    </source>
</evidence>
<gene>
    <name evidence="3" type="ORF">LTR05_007172</name>
</gene>
<organism evidence="3 4">
    <name type="scientific">Lithohypha guttulata</name>
    <dbReference type="NCBI Taxonomy" id="1690604"/>
    <lineage>
        <taxon>Eukaryota</taxon>
        <taxon>Fungi</taxon>
        <taxon>Dikarya</taxon>
        <taxon>Ascomycota</taxon>
        <taxon>Pezizomycotina</taxon>
        <taxon>Eurotiomycetes</taxon>
        <taxon>Chaetothyriomycetidae</taxon>
        <taxon>Chaetothyriales</taxon>
        <taxon>Trichomeriaceae</taxon>
        <taxon>Lithohypha</taxon>
    </lineage>
</organism>
<keyword evidence="2" id="KW-0812">Transmembrane</keyword>
<proteinExistence type="predicted"/>
<name>A0AAN7Y8Y2_9EURO</name>
<comment type="caution">
    <text evidence="3">The sequence shown here is derived from an EMBL/GenBank/DDBJ whole genome shotgun (WGS) entry which is preliminary data.</text>
</comment>
<keyword evidence="4" id="KW-1185">Reference proteome</keyword>
<sequence length="411" mass="46569">MKEYLLRQSYAACRGISGLPTHQPWRLNSLVTSIQHPPSSIRLRSSQATTGIVPTASDDEPQGRSVSRLESYAPLALDPKYAVSGIVTDLSTTRPIPLNAPEPPHPLAWPSEESLNPKDWDFRYLFSLGKAYLALYKTGVKNVWNNWTAMKQIKERLKGTGLNAAALDPESPKLSYNEYELILRTRRDLRKFIPFGLIFIICGEFTPLLIVALGSKVVPGTCVIPKQQENDIQKMLRRFEIYEQKSAELRHGIDTSKSISEKQELTTDTTKSQQSIDLLKLYRYGFYPRPTESQIPILRSYLIASARSKLAQHGTELLAEATMISREGGWTKRSPQDMFEWGTKYSLNALLDWTRNAKAQGKELVSEEMKEALLPAFEEATHALLYETDWSKIPVEERWRQAVNVGDSKPL</sequence>
<evidence type="ECO:0000313" key="4">
    <source>
        <dbReference type="Proteomes" id="UP001309876"/>
    </source>
</evidence>
<reference evidence="3 4" key="1">
    <citation type="submission" date="2023-08" db="EMBL/GenBank/DDBJ databases">
        <title>Black Yeasts Isolated from many extreme environments.</title>
        <authorList>
            <person name="Coleine C."/>
            <person name="Stajich J.E."/>
            <person name="Selbmann L."/>
        </authorList>
    </citation>
    <scope>NUCLEOTIDE SEQUENCE [LARGE SCALE GENOMIC DNA]</scope>
    <source>
        <strain evidence="3 4">CCFEE 5910</strain>
    </source>
</reference>
<protein>
    <recommendedName>
        <fullName evidence="5">Letm1 RBD domain-containing protein</fullName>
    </recommendedName>
</protein>
<feature type="transmembrane region" description="Helical" evidence="2">
    <location>
        <begin position="192"/>
        <end position="214"/>
    </location>
</feature>
<dbReference type="AlphaFoldDB" id="A0AAN7Y8Y2"/>
<evidence type="ECO:0000256" key="1">
    <source>
        <dbReference type="SAM" id="MobiDB-lite"/>
    </source>
</evidence>
<feature type="region of interest" description="Disordered" evidence="1">
    <location>
        <begin position="43"/>
        <end position="65"/>
    </location>
</feature>
<evidence type="ECO:0000256" key="2">
    <source>
        <dbReference type="SAM" id="Phobius"/>
    </source>
</evidence>
<dbReference type="EMBL" id="JAVRRJ010000008">
    <property type="protein sequence ID" value="KAK5082030.1"/>
    <property type="molecule type" value="Genomic_DNA"/>
</dbReference>
<keyword evidence="2" id="KW-0472">Membrane</keyword>
<keyword evidence="2" id="KW-1133">Transmembrane helix</keyword>
<evidence type="ECO:0000313" key="3">
    <source>
        <dbReference type="EMBL" id="KAK5082030.1"/>
    </source>
</evidence>
<dbReference type="Proteomes" id="UP001309876">
    <property type="component" value="Unassembled WGS sequence"/>
</dbReference>